<evidence type="ECO:0000313" key="1">
    <source>
        <dbReference type="EMBL" id="KAK8897553.1"/>
    </source>
</evidence>
<name>A0ABR2L2K7_9EUKA</name>
<evidence type="ECO:0008006" key="3">
    <source>
        <dbReference type="Google" id="ProtNLM"/>
    </source>
</evidence>
<accession>A0ABR2L2K7</accession>
<dbReference type="EMBL" id="JAPFFF010000002">
    <property type="protein sequence ID" value="KAK8897553.1"/>
    <property type="molecule type" value="Genomic_DNA"/>
</dbReference>
<organism evidence="1 2">
    <name type="scientific">Tritrichomonas musculus</name>
    <dbReference type="NCBI Taxonomy" id="1915356"/>
    <lineage>
        <taxon>Eukaryota</taxon>
        <taxon>Metamonada</taxon>
        <taxon>Parabasalia</taxon>
        <taxon>Tritrichomonadida</taxon>
        <taxon>Tritrichomonadidae</taxon>
        <taxon>Tritrichomonas</taxon>
    </lineage>
</organism>
<proteinExistence type="predicted"/>
<dbReference type="Proteomes" id="UP001470230">
    <property type="component" value="Unassembled WGS sequence"/>
</dbReference>
<evidence type="ECO:0000313" key="2">
    <source>
        <dbReference type="Proteomes" id="UP001470230"/>
    </source>
</evidence>
<sequence length="152" mass="18104">MECQIKKENKETQTDYTLFNWYPEEEKEELPRLDDGQIIFYESEDPFLQDYFNSYNKWIKDGERFLKEEFIGEYISSGKAPALKDGRPEIDQWFKYTIENNIFLVGWGSLRVNAKEFIEKMLNIYKEHGNIPETLSSNSRAAIRLANWVPIE</sequence>
<keyword evidence="2" id="KW-1185">Reference proteome</keyword>
<gene>
    <name evidence="1" type="ORF">M9Y10_015510</name>
</gene>
<reference evidence="1 2" key="1">
    <citation type="submission" date="2024-04" db="EMBL/GenBank/DDBJ databases">
        <title>Tritrichomonas musculus Genome.</title>
        <authorList>
            <person name="Alves-Ferreira E."/>
            <person name="Grigg M."/>
            <person name="Lorenzi H."/>
            <person name="Galac M."/>
        </authorList>
    </citation>
    <scope>NUCLEOTIDE SEQUENCE [LARGE SCALE GENOMIC DNA]</scope>
    <source>
        <strain evidence="1 2">EAF2021</strain>
    </source>
</reference>
<comment type="caution">
    <text evidence="1">The sequence shown here is derived from an EMBL/GenBank/DDBJ whole genome shotgun (WGS) entry which is preliminary data.</text>
</comment>
<protein>
    <recommendedName>
        <fullName evidence="3">DUF1642 domain-containing protein</fullName>
    </recommendedName>
</protein>